<dbReference type="PIRSF" id="PIRSF010372">
    <property type="entry name" value="PaiB"/>
    <property type="match status" value="1"/>
</dbReference>
<dbReference type="SUPFAM" id="SSF50475">
    <property type="entry name" value="FMN-binding split barrel"/>
    <property type="match status" value="1"/>
</dbReference>
<accession>A0ABW6A5E1</accession>
<dbReference type="PANTHER" id="PTHR35802">
    <property type="entry name" value="PROTEASE SYNTHASE AND SPORULATION PROTEIN PAI 2"/>
    <property type="match status" value="1"/>
</dbReference>
<dbReference type="EMBL" id="JBHUOZ010000003">
    <property type="protein sequence ID" value="MFD2920563.1"/>
    <property type="molecule type" value="Genomic_DNA"/>
</dbReference>
<proteinExistence type="predicted"/>
<dbReference type="RefSeq" id="WP_386099157.1">
    <property type="nucleotide sequence ID" value="NZ_JBHUOZ010000003.1"/>
</dbReference>
<dbReference type="InterPro" id="IPR012349">
    <property type="entry name" value="Split_barrel_FMN-bd"/>
</dbReference>
<sequence length="205" mass="23352">MYSFSYYTEKDRTKVLAFMQANPFAMLIGSNQNIPAATQVPFFTDEVEGELVLTSHIMKNTDHHQAFVNNPEALVVFTGPHSYVSASWYTHAPSASTWNYISVHARGQLKFMDEEGLRNILRRTTDHFENNPQSKAAYDQLPDDYIRKLLPAIVGVEIKVTALDNVFKLSQNRDAESYDNIIRHLDKQDANAQAIAKEMAIRKKI</sequence>
<name>A0ABW6A5E1_9BACT</name>
<dbReference type="PANTHER" id="PTHR35802:SF1">
    <property type="entry name" value="PROTEASE SYNTHASE AND SPORULATION PROTEIN PAI 2"/>
    <property type="match status" value="1"/>
</dbReference>
<keyword evidence="2" id="KW-1185">Reference proteome</keyword>
<protein>
    <submittedName>
        <fullName evidence="1">FMN-binding negative transcriptional regulator</fullName>
    </submittedName>
</protein>
<reference evidence="2" key="1">
    <citation type="journal article" date="2019" name="Int. J. Syst. Evol. Microbiol.">
        <title>The Global Catalogue of Microorganisms (GCM) 10K type strain sequencing project: providing services to taxonomists for standard genome sequencing and annotation.</title>
        <authorList>
            <consortium name="The Broad Institute Genomics Platform"/>
            <consortium name="The Broad Institute Genome Sequencing Center for Infectious Disease"/>
            <person name="Wu L."/>
            <person name="Ma J."/>
        </authorList>
    </citation>
    <scope>NUCLEOTIDE SEQUENCE [LARGE SCALE GENOMIC DNA]</scope>
    <source>
        <strain evidence="2">KCTC 23299</strain>
    </source>
</reference>
<evidence type="ECO:0000313" key="2">
    <source>
        <dbReference type="Proteomes" id="UP001597511"/>
    </source>
</evidence>
<dbReference type="Proteomes" id="UP001597511">
    <property type="component" value="Unassembled WGS sequence"/>
</dbReference>
<evidence type="ECO:0000313" key="1">
    <source>
        <dbReference type="EMBL" id="MFD2920563.1"/>
    </source>
</evidence>
<comment type="caution">
    <text evidence="1">The sequence shown here is derived from an EMBL/GenBank/DDBJ whole genome shotgun (WGS) entry which is preliminary data.</text>
</comment>
<gene>
    <name evidence="1" type="ORF">ACFS6H_12625</name>
</gene>
<organism evidence="1 2">
    <name type="scientific">Terrimonas rubra</name>
    <dbReference type="NCBI Taxonomy" id="1035890"/>
    <lineage>
        <taxon>Bacteria</taxon>
        <taxon>Pseudomonadati</taxon>
        <taxon>Bacteroidota</taxon>
        <taxon>Chitinophagia</taxon>
        <taxon>Chitinophagales</taxon>
        <taxon>Chitinophagaceae</taxon>
        <taxon>Terrimonas</taxon>
    </lineage>
</organism>
<dbReference type="InterPro" id="IPR007396">
    <property type="entry name" value="TR_PAI2-type"/>
</dbReference>
<dbReference type="Pfam" id="PF04299">
    <property type="entry name" value="FMN_bind_2"/>
    <property type="match status" value="1"/>
</dbReference>
<dbReference type="Gene3D" id="2.30.110.10">
    <property type="entry name" value="Electron Transport, Fmn-binding Protein, Chain A"/>
    <property type="match status" value="1"/>
</dbReference>